<name>A0AAW5ZTQ6_RALSL</name>
<keyword evidence="1" id="KW-1133">Transmembrane helix</keyword>
<keyword evidence="1" id="KW-0812">Transmembrane</keyword>
<evidence type="ECO:0000256" key="1">
    <source>
        <dbReference type="SAM" id="Phobius"/>
    </source>
</evidence>
<accession>A0AAW5ZTQ6</accession>
<gene>
    <name evidence="2" type="ORF">LBW59_24030</name>
</gene>
<proteinExistence type="predicted"/>
<evidence type="ECO:0000313" key="3">
    <source>
        <dbReference type="Proteomes" id="UP001144050"/>
    </source>
</evidence>
<dbReference type="EMBL" id="JAIVFG010000070">
    <property type="protein sequence ID" value="MDB0573820.1"/>
    <property type="molecule type" value="Genomic_DNA"/>
</dbReference>
<dbReference type="RefSeq" id="WP_271657346.1">
    <property type="nucleotide sequence ID" value="NZ_JAIVFG010000070.1"/>
</dbReference>
<evidence type="ECO:0000313" key="2">
    <source>
        <dbReference type="EMBL" id="MDB0573820.1"/>
    </source>
</evidence>
<evidence type="ECO:0008006" key="4">
    <source>
        <dbReference type="Google" id="ProtNLM"/>
    </source>
</evidence>
<reference evidence="2" key="1">
    <citation type="submission" date="2021-09" db="EMBL/GenBank/DDBJ databases">
        <title>Genomic analysis of Ralstonia spp.</title>
        <authorList>
            <person name="Aburjaile F."/>
            <person name="Ariute J.C."/>
            <person name="Pais A.K.L."/>
            <person name="Albuquerque G.M.R."/>
            <person name="Silva A.M.F."/>
            <person name="Brenig B."/>
            <person name="Azevedo V."/>
            <person name="Matiuzzi M."/>
            <person name="Ramos R."/>
            <person name="Goes-Neto A."/>
            <person name="Soares S."/>
            <person name="Iseppon A.M.B."/>
            <person name="Souza E."/>
            <person name="Gama M."/>
        </authorList>
    </citation>
    <scope>NUCLEOTIDE SEQUENCE</scope>
    <source>
        <strain evidence="2">CCRMRs91</strain>
    </source>
</reference>
<protein>
    <recommendedName>
        <fullName evidence="4">DUF3551 domain-containing protein</fullName>
    </recommendedName>
</protein>
<sequence>MNPDKLVGLSVGILMGVLVGAGMGLALAARQDEMALATMKYQGFKQGIEFACGFTEQRAACAKNANLALTFDARASQR</sequence>
<organism evidence="2 3">
    <name type="scientific">Ralstonia solanacearum</name>
    <name type="common">Pseudomonas solanacearum</name>
    <dbReference type="NCBI Taxonomy" id="305"/>
    <lineage>
        <taxon>Bacteria</taxon>
        <taxon>Pseudomonadati</taxon>
        <taxon>Pseudomonadota</taxon>
        <taxon>Betaproteobacteria</taxon>
        <taxon>Burkholderiales</taxon>
        <taxon>Burkholderiaceae</taxon>
        <taxon>Ralstonia</taxon>
        <taxon>Ralstonia solanacearum species complex</taxon>
    </lineage>
</organism>
<keyword evidence="1" id="KW-0472">Membrane</keyword>
<dbReference type="AlphaFoldDB" id="A0AAW5ZTQ6"/>
<dbReference type="Proteomes" id="UP001144050">
    <property type="component" value="Unassembled WGS sequence"/>
</dbReference>
<comment type="caution">
    <text evidence="2">The sequence shown here is derived from an EMBL/GenBank/DDBJ whole genome shotgun (WGS) entry which is preliminary data.</text>
</comment>
<feature type="transmembrane region" description="Helical" evidence="1">
    <location>
        <begin position="6"/>
        <end position="29"/>
    </location>
</feature>